<evidence type="ECO:0000256" key="2">
    <source>
        <dbReference type="SAM" id="SignalP"/>
    </source>
</evidence>
<feature type="region of interest" description="Disordered" evidence="1">
    <location>
        <begin position="54"/>
        <end position="88"/>
    </location>
</feature>
<accession>A0A0E0EK79</accession>
<feature type="signal peptide" evidence="2">
    <location>
        <begin position="1"/>
        <end position="27"/>
    </location>
</feature>
<organism evidence="3">
    <name type="scientific">Oryza meridionalis</name>
    <dbReference type="NCBI Taxonomy" id="40149"/>
    <lineage>
        <taxon>Eukaryota</taxon>
        <taxon>Viridiplantae</taxon>
        <taxon>Streptophyta</taxon>
        <taxon>Embryophyta</taxon>
        <taxon>Tracheophyta</taxon>
        <taxon>Spermatophyta</taxon>
        <taxon>Magnoliopsida</taxon>
        <taxon>Liliopsida</taxon>
        <taxon>Poales</taxon>
        <taxon>Poaceae</taxon>
        <taxon>BOP clade</taxon>
        <taxon>Oryzoideae</taxon>
        <taxon>Oryzeae</taxon>
        <taxon>Oryzinae</taxon>
        <taxon>Oryza</taxon>
    </lineage>
</organism>
<protein>
    <recommendedName>
        <fullName evidence="5">DUF3778 domain-containing protein</fullName>
    </recommendedName>
</protein>
<proteinExistence type="predicted"/>
<evidence type="ECO:0008006" key="5">
    <source>
        <dbReference type="Google" id="ProtNLM"/>
    </source>
</evidence>
<dbReference type="Proteomes" id="UP000008021">
    <property type="component" value="Chromosome 8"/>
</dbReference>
<dbReference type="EnsemblPlants" id="OMERI08G08850.1">
    <property type="protein sequence ID" value="OMERI08G08850.1"/>
    <property type="gene ID" value="OMERI08G08850"/>
</dbReference>
<feature type="chain" id="PRO_5002358120" description="DUF3778 domain-containing protein" evidence="2">
    <location>
        <begin position="28"/>
        <end position="152"/>
    </location>
</feature>
<name>A0A0E0EK79_9ORYZ</name>
<evidence type="ECO:0000313" key="4">
    <source>
        <dbReference type="Proteomes" id="UP000008021"/>
    </source>
</evidence>
<dbReference type="Gramene" id="OMERI08G08850.1">
    <property type="protein sequence ID" value="OMERI08G08850.1"/>
    <property type="gene ID" value="OMERI08G08850"/>
</dbReference>
<dbReference type="AlphaFoldDB" id="A0A0E0EK79"/>
<evidence type="ECO:0000256" key="1">
    <source>
        <dbReference type="SAM" id="MobiDB-lite"/>
    </source>
</evidence>
<evidence type="ECO:0000313" key="3">
    <source>
        <dbReference type="EnsemblPlants" id="OMERI08G08850.1"/>
    </source>
</evidence>
<sequence>MPSSSSSPLFLSLFLSLLGILWESGLALSHSLLFRLPGVGLIFCPWPPHRRIRPSAAEGREPLSISRADEGGASRARPSGGSEDGRLRDQPSLFERFLSATSSLLRADVMERVISGLILQHAPTLCFTLCFPWTSSRHQCMMGANCPSGKNL</sequence>
<reference evidence="3" key="2">
    <citation type="submission" date="2018-05" db="EMBL/GenBank/DDBJ databases">
        <title>OmerRS3 (Oryza meridionalis Reference Sequence Version 3).</title>
        <authorList>
            <person name="Zhang J."/>
            <person name="Kudrna D."/>
            <person name="Lee S."/>
            <person name="Talag J."/>
            <person name="Welchert J."/>
            <person name="Wing R.A."/>
        </authorList>
    </citation>
    <scope>NUCLEOTIDE SEQUENCE [LARGE SCALE GENOMIC DNA]</scope>
    <source>
        <strain evidence="3">cv. OR44</strain>
    </source>
</reference>
<keyword evidence="4" id="KW-1185">Reference proteome</keyword>
<reference evidence="3" key="1">
    <citation type="submission" date="2015-04" db="UniProtKB">
        <authorList>
            <consortium name="EnsemblPlants"/>
        </authorList>
    </citation>
    <scope>IDENTIFICATION</scope>
</reference>
<dbReference type="HOGENOM" id="CLU_1828401_0_0_1"/>
<keyword evidence="2" id="KW-0732">Signal</keyword>